<dbReference type="RefSeq" id="WP_259624916.1">
    <property type="nucleotide sequence ID" value="NZ_JANYMP010000010.1"/>
</dbReference>
<dbReference type="Gene3D" id="3.90.76.10">
    <property type="entry name" value="Dipeptide-binding Protein, Domain 1"/>
    <property type="match status" value="1"/>
</dbReference>
<proteinExistence type="inferred from homology"/>
<evidence type="ECO:0000313" key="5">
    <source>
        <dbReference type="EMBL" id="MCS7479410.1"/>
    </source>
</evidence>
<evidence type="ECO:0000256" key="3">
    <source>
        <dbReference type="ARBA" id="ARBA00022729"/>
    </source>
</evidence>
<evidence type="ECO:0000313" key="6">
    <source>
        <dbReference type="Proteomes" id="UP001141259"/>
    </source>
</evidence>
<dbReference type="EMBL" id="JANYMP010000010">
    <property type="protein sequence ID" value="MCS7479410.1"/>
    <property type="molecule type" value="Genomic_DNA"/>
</dbReference>
<dbReference type="SUPFAM" id="SSF53850">
    <property type="entry name" value="Periplasmic binding protein-like II"/>
    <property type="match status" value="1"/>
</dbReference>
<sequence length="529" mass="57060">MRVRHGPKIVLAAVGLLVVGCTSPDGGGGSARTGESIVIGAGSEPENLNPILGYAPDGAAKVFDGLVARDAKLQLVPALAEQVPTASADGLVWTAKLREGTRFSDGTTLSAQDVVFTFKSVLDPGTNSTIASRLDALADVTAPDDRTVEFRLRHPYAPFAQQLALGVVPRKAFDGVDVNSAPFNSAPIGTGPYTVAEWRKGDRMVLKANESYWGGAPAVKTVTVVFVADDNARATRMAAGEFDGTVLPPKLANAYRDRDGYRLVRNPSADYRGLGLPSELPLTSDPRVRLAINLGVDRQAMIDTVLAGAGKPAATPISPHLADWYEQGAVFRHDPAEAARLLDEAGWRAGADGKRSRDGQAARLPVLYPAPDVLRKELALATASDIARLGIDAPVEATTFEVMLQRQREAASVWGGGDPYDPDTAAYTLLHSRYAGQSGYVNMSLYRNPTVDAALDTGRRSLDTATRKQAYADFQRAYTADPGWVFLVFLDHTYVLRDRWTGQEQQVEPHDHGLVHAVWWNLERWTPKP</sequence>
<comment type="caution">
    <text evidence="5">The sequence shown here is derived from an EMBL/GenBank/DDBJ whole genome shotgun (WGS) entry which is preliminary data.</text>
</comment>
<evidence type="ECO:0000259" key="4">
    <source>
        <dbReference type="Pfam" id="PF00496"/>
    </source>
</evidence>
<dbReference type="GO" id="GO:0015833">
    <property type="term" value="P:peptide transport"/>
    <property type="evidence" value="ECO:0007669"/>
    <property type="project" value="TreeGrafter"/>
</dbReference>
<reference evidence="5" key="1">
    <citation type="submission" date="2022-08" db="EMBL/GenBank/DDBJ databases">
        <authorList>
            <person name="Tistechok S."/>
            <person name="Samborskyy M."/>
            <person name="Roman I."/>
        </authorList>
    </citation>
    <scope>NUCLEOTIDE SEQUENCE</scope>
    <source>
        <strain evidence="5">DSM 103496</strain>
    </source>
</reference>
<dbReference type="Pfam" id="PF00496">
    <property type="entry name" value="SBP_bac_5"/>
    <property type="match status" value="1"/>
</dbReference>
<dbReference type="InterPro" id="IPR030678">
    <property type="entry name" value="Peptide/Ni-bd"/>
</dbReference>
<dbReference type="GO" id="GO:0043190">
    <property type="term" value="C:ATP-binding cassette (ABC) transporter complex"/>
    <property type="evidence" value="ECO:0007669"/>
    <property type="project" value="InterPro"/>
</dbReference>
<dbReference type="Gene3D" id="3.10.105.10">
    <property type="entry name" value="Dipeptide-binding Protein, Domain 3"/>
    <property type="match status" value="1"/>
</dbReference>
<keyword evidence="3" id="KW-0732">Signal</keyword>
<dbReference type="InterPro" id="IPR039424">
    <property type="entry name" value="SBP_5"/>
</dbReference>
<dbReference type="Proteomes" id="UP001141259">
    <property type="component" value="Unassembled WGS sequence"/>
</dbReference>
<dbReference type="Gene3D" id="3.40.190.10">
    <property type="entry name" value="Periplasmic binding protein-like II"/>
    <property type="match status" value="1"/>
</dbReference>
<dbReference type="PROSITE" id="PS51257">
    <property type="entry name" value="PROKAR_LIPOPROTEIN"/>
    <property type="match status" value="1"/>
</dbReference>
<organism evidence="5 6">
    <name type="scientific">Umezawaea endophytica</name>
    <dbReference type="NCBI Taxonomy" id="1654476"/>
    <lineage>
        <taxon>Bacteria</taxon>
        <taxon>Bacillati</taxon>
        <taxon>Actinomycetota</taxon>
        <taxon>Actinomycetes</taxon>
        <taxon>Pseudonocardiales</taxon>
        <taxon>Pseudonocardiaceae</taxon>
        <taxon>Umezawaea</taxon>
    </lineage>
</organism>
<feature type="domain" description="Solute-binding protein family 5" evidence="4">
    <location>
        <begin position="74"/>
        <end position="434"/>
    </location>
</feature>
<gene>
    <name evidence="5" type="ORF">NZH93_21310</name>
</gene>
<keyword evidence="2" id="KW-0813">Transport</keyword>
<dbReference type="CDD" id="cd08518">
    <property type="entry name" value="PBP2_NikA_DppA_OppA_like_19"/>
    <property type="match status" value="1"/>
</dbReference>
<evidence type="ECO:0000256" key="1">
    <source>
        <dbReference type="ARBA" id="ARBA00005695"/>
    </source>
</evidence>
<dbReference type="PANTHER" id="PTHR30290:SF9">
    <property type="entry name" value="OLIGOPEPTIDE-BINDING PROTEIN APPA"/>
    <property type="match status" value="1"/>
</dbReference>
<dbReference type="InterPro" id="IPR000914">
    <property type="entry name" value="SBP_5_dom"/>
</dbReference>
<accession>A0A9X2VMN1</accession>
<dbReference type="AlphaFoldDB" id="A0A9X2VMN1"/>
<keyword evidence="6" id="KW-1185">Reference proteome</keyword>
<dbReference type="PIRSF" id="PIRSF002741">
    <property type="entry name" value="MppA"/>
    <property type="match status" value="1"/>
</dbReference>
<dbReference type="GO" id="GO:1904680">
    <property type="term" value="F:peptide transmembrane transporter activity"/>
    <property type="evidence" value="ECO:0007669"/>
    <property type="project" value="TreeGrafter"/>
</dbReference>
<evidence type="ECO:0000256" key="2">
    <source>
        <dbReference type="ARBA" id="ARBA00022448"/>
    </source>
</evidence>
<dbReference type="PANTHER" id="PTHR30290">
    <property type="entry name" value="PERIPLASMIC BINDING COMPONENT OF ABC TRANSPORTER"/>
    <property type="match status" value="1"/>
</dbReference>
<name>A0A9X2VMN1_9PSEU</name>
<protein>
    <submittedName>
        <fullName evidence="5">ABC transporter substrate-binding protein</fullName>
    </submittedName>
</protein>
<dbReference type="GO" id="GO:0042597">
    <property type="term" value="C:periplasmic space"/>
    <property type="evidence" value="ECO:0007669"/>
    <property type="project" value="UniProtKB-ARBA"/>
</dbReference>
<comment type="similarity">
    <text evidence="1">Belongs to the bacterial solute-binding protein 5 family.</text>
</comment>